<protein>
    <submittedName>
        <fullName evidence="2">Uncharacterized protein</fullName>
    </submittedName>
</protein>
<organism evidence="2 3">
    <name type="scientific">Ruegeria atlantica</name>
    <dbReference type="NCBI Taxonomy" id="81569"/>
    <lineage>
        <taxon>Bacteria</taxon>
        <taxon>Pseudomonadati</taxon>
        <taxon>Pseudomonadota</taxon>
        <taxon>Alphaproteobacteria</taxon>
        <taxon>Rhodobacterales</taxon>
        <taxon>Roseobacteraceae</taxon>
        <taxon>Ruegeria</taxon>
    </lineage>
</organism>
<dbReference type="EMBL" id="CYPS01000008">
    <property type="protein sequence ID" value="CUH41482.1"/>
    <property type="molecule type" value="Genomic_DNA"/>
</dbReference>
<reference evidence="3" key="1">
    <citation type="submission" date="2015-09" db="EMBL/GenBank/DDBJ databases">
        <authorList>
            <person name="Rodrigo-Torres L."/>
            <person name="Arahal D.R."/>
        </authorList>
    </citation>
    <scope>NUCLEOTIDE SEQUENCE [LARGE SCALE GENOMIC DNA]</scope>
    <source>
        <strain evidence="3">CECT 4293</strain>
    </source>
</reference>
<dbReference type="RefSeq" id="WP_058271600.1">
    <property type="nucleotide sequence ID" value="NZ_CYPS01000008.1"/>
</dbReference>
<evidence type="ECO:0000313" key="3">
    <source>
        <dbReference type="Proteomes" id="UP000050786"/>
    </source>
</evidence>
<gene>
    <name evidence="2" type="ORF">RUM4293_00354</name>
</gene>
<dbReference type="Proteomes" id="UP000050786">
    <property type="component" value="Unassembled WGS sequence"/>
</dbReference>
<sequence>MSRTLILAVIVAGLGAGAYYYLNQPEPTPAESLQSAAQDAGAAVNDAVDAATEQASEAASSIADQATEAAEQAGQAATDLADQAGDQVASLANQGQDLMNSWIEEGTLSVQNFDYDAMVTSVQDSQLSQDLKTKALGILDEIKASPQLIAQKIEELRTLLTGQQ</sequence>
<dbReference type="AlphaFoldDB" id="A0A0P1E2N3"/>
<accession>A0A0P1E2N3</accession>
<name>A0A0P1E2N3_9RHOB</name>
<feature type="region of interest" description="Disordered" evidence="1">
    <location>
        <begin position="45"/>
        <end position="78"/>
    </location>
</feature>
<proteinExistence type="predicted"/>
<evidence type="ECO:0000313" key="2">
    <source>
        <dbReference type="EMBL" id="CUH41482.1"/>
    </source>
</evidence>
<keyword evidence="3" id="KW-1185">Reference proteome</keyword>
<evidence type="ECO:0000256" key="1">
    <source>
        <dbReference type="SAM" id="MobiDB-lite"/>
    </source>
</evidence>